<evidence type="ECO:0000313" key="1">
    <source>
        <dbReference type="EMBL" id="JAD36223.1"/>
    </source>
</evidence>
<organism evidence="1">
    <name type="scientific">Arundo donax</name>
    <name type="common">Giant reed</name>
    <name type="synonym">Donax arundinaceus</name>
    <dbReference type="NCBI Taxonomy" id="35708"/>
    <lineage>
        <taxon>Eukaryota</taxon>
        <taxon>Viridiplantae</taxon>
        <taxon>Streptophyta</taxon>
        <taxon>Embryophyta</taxon>
        <taxon>Tracheophyta</taxon>
        <taxon>Spermatophyta</taxon>
        <taxon>Magnoliopsida</taxon>
        <taxon>Liliopsida</taxon>
        <taxon>Poales</taxon>
        <taxon>Poaceae</taxon>
        <taxon>PACMAD clade</taxon>
        <taxon>Arundinoideae</taxon>
        <taxon>Arundineae</taxon>
        <taxon>Arundo</taxon>
    </lineage>
</organism>
<accession>A0A0A8ZEY8</accession>
<proteinExistence type="predicted"/>
<name>A0A0A8ZEY8_ARUDO</name>
<dbReference type="AlphaFoldDB" id="A0A0A8ZEY8"/>
<reference evidence="1" key="1">
    <citation type="submission" date="2014-09" db="EMBL/GenBank/DDBJ databases">
        <authorList>
            <person name="Magalhaes I.L.F."/>
            <person name="Oliveira U."/>
            <person name="Santos F.R."/>
            <person name="Vidigal T.H.D.A."/>
            <person name="Brescovit A.D."/>
            <person name="Santos A.J."/>
        </authorList>
    </citation>
    <scope>NUCLEOTIDE SEQUENCE</scope>
    <source>
        <tissue evidence="1">Shoot tissue taken approximately 20 cm above the soil surface</tissue>
    </source>
</reference>
<protein>
    <submittedName>
        <fullName evidence="1">Uncharacterized protein</fullName>
    </submittedName>
</protein>
<reference evidence="1" key="2">
    <citation type="journal article" date="2015" name="Data Brief">
        <title>Shoot transcriptome of the giant reed, Arundo donax.</title>
        <authorList>
            <person name="Barrero R.A."/>
            <person name="Guerrero F.D."/>
            <person name="Moolhuijzen P."/>
            <person name="Goolsby J.A."/>
            <person name="Tidwell J."/>
            <person name="Bellgard S.E."/>
            <person name="Bellgard M.I."/>
        </authorList>
    </citation>
    <scope>NUCLEOTIDE SEQUENCE</scope>
    <source>
        <tissue evidence="1">Shoot tissue taken approximately 20 cm above the soil surface</tissue>
    </source>
</reference>
<dbReference type="EMBL" id="GBRH01261672">
    <property type="protein sequence ID" value="JAD36223.1"/>
    <property type="molecule type" value="Transcribed_RNA"/>
</dbReference>
<sequence>MALGFCMTCCGDVFMQRFRKYSS</sequence>